<dbReference type="Proteomes" id="UP000326780">
    <property type="component" value="Chromosome"/>
</dbReference>
<feature type="domain" description="Acyl-CoA dehydrogenase/oxidase C-terminal" evidence="6">
    <location>
        <begin position="238"/>
        <end position="373"/>
    </location>
</feature>
<dbReference type="SUPFAM" id="SSF56645">
    <property type="entry name" value="Acyl-CoA dehydrogenase NM domain-like"/>
    <property type="match status" value="1"/>
</dbReference>
<keyword evidence="4" id="KW-0274">FAD</keyword>
<evidence type="ECO:0000259" key="8">
    <source>
        <dbReference type="Pfam" id="PF02771"/>
    </source>
</evidence>
<dbReference type="InterPro" id="IPR046373">
    <property type="entry name" value="Acyl-CoA_Oxase/DH_mid-dom_sf"/>
</dbReference>
<protein>
    <submittedName>
        <fullName evidence="9">Acyl-CoA dehydrogenase</fullName>
    </submittedName>
</protein>
<dbReference type="SUPFAM" id="SSF47203">
    <property type="entry name" value="Acyl-CoA dehydrogenase C-terminal domain-like"/>
    <property type="match status" value="1"/>
</dbReference>
<dbReference type="Gene3D" id="2.40.110.10">
    <property type="entry name" value="Butyryl-CoA Dehydrogenase, subunit A, domain 2"/>
    <property type="match status" value="1"/>
</dbReference>
<accession>A0A5Q0M6J3</accession>
<dbReference type="GO" id="GO:0050660">
    <property type="term" value="F:flavin adenine dinucleotide binding"/>
    <property type="evidence" value="ECO:0007669"/>
    <property type="project" value="InterPro"/>
</dbReference>
<keyword evidence="5" id="KW-0560">Oxidoreductase</keyword>
<dbReference type="InterPro" id="IPR009075">
    <property type="entry name" value="AcylCo_DH/oxidase_C"/>
</dbReference>
<evidence type="ECO:0000259" key="6">
    <source>
        <dbReference type="Pfam" id="PF00441"/>
    </source>
</evidence>
<feature type="domain" description="Acyl-CoA dehydrogenase/oxidase N-terminal" evidence="8">
    <location>
        <begin position="6"/>
        <end position="117"/>
    </location>
</feature>
<dbReference type="InterPro" id="IPR013786">
    <property type="entry name" value="AcylCoA_DH/ox_N"/>
</dbReference>
<dbReference type="RefSeq" id="WP_153283727.1">
    <property type="nucleotide sequence ID" value="NZ_CP045644.1"/>
</dbReference>
<sequence>MDLNYSDDQLMLRESADRFLSERHQFEHFRKIEAAGTAFDEGIWRAFAHLGWLGLPISERNGGLGGGAIETAIVAEALGKSLVLAPYVSAVVLAGGLMDELGTSAQCNAVLGPLVEGAGIAVLAHDERRMGVTMAGIDTMAVRASTGAGYRIDGHKTMVLGGAGARTFLVTARVDQASHGAARVGVFIVPSDARGVAVKPFRTADGGLAADVSFAGVAVEGDALLGGCDDASAALRLALDRAAAAVCWDAVGAMDALLAATVEFTKQRVQFGKPLSSFQALQHRMAEMAVKCTEARATALLASLSLEAPEDWRVRGVSGAKAKIGKISRDVAHEAIQLHGAMGFSDELPVGWWFKRLFVFENLFGSTGQHLERYRRVVSQPEFQAESLLRSPALAPN</sequence>
<feature type="domain" description="Acyl-CoA oxidase/dehydrogenase middle" evidence="7">
    <location>
        <begin position="127"/>
        <end position="206"/>
    </location>
</feature>
<dbReference type="Gene3D" id="1.10.540.10">
    <property type="entry name" value="Acyl-CoA dehydrogenase/oxidase, N-terminal domain"/>
    <property type="match status" value="1"/>
</dbReference>
<dbReference type="PANTHER" id="PTHR43884:SF20">
    <property type="entry name" value="ACYL-COA DEHYDROGENASE FADE28"/>
    <property type="match status" value="1"/>
</dbReference>
<name>A0A5Q0M6J3_VARPD</name>
<dbReference type="Pfam" id="PF02770">
    <property type="entry name" value="Acyl-CoA_dh_M"/>
    <property type="match status" value="1"/>
</dbReference>
<dbReference type="Pfam" id="PF02771">
    <property type="entry name" value="Acyl-CoA_dh_N"/>
    <property type="match status" value="1"/>
</dbReference>
<dbReference type="GO" id="GO:0003995">
    <property type="term" value="F:acyl-CoA dehydrogenase activity"/>
    <property type="evidence" value="ECO:0007669"/>
    <property type="project" value="TreeGrafter"/>
</dbReference>
<dbReference type="InterPro" id="IPR036250">
    <property type="entry name" value="AcylCo_DH-like_C"/>
</dbReference>
<evidence type="ECO:0000259" key="7">
    <source>
        <dbReference type="Pfam" id="PF02770"/>
    </source>
</evidence>
<evidence type="ECO:0000256" key="1">
    <source>
        <dbReference type="ARBA" id="ARBA00001974"/>
    </source>
</evidence>
<dbReference type="AlphaFoldDB" id="A0A5Q0M6J3"/>
<evidence type="ECO:0000256" key="5">
    <source>
        <dbReference type="ARBA" id="ARBA00023002"/>
    </source>
</evidence>
<dbReference type="InterPro" id="IPR006091">
    <property type="entry name" value="Acyl-CoA_Oxase/DH_mid-dom"/>
</dbReference>
<dbReference type="InterPro" id="IPR009100">
    <property type="entry name" value="AcylCoA_DH/oxidase_NM_dom_sf"/>
</dbReference>
<comment type="cofactor">
    <cofactor evidence="1">
        <name>FAD</name>
        <dbReference type="ChEBI" id="CHEBI:57692"/>
    </cofactor>
</comment>
<evidence type="ECO:0000256" key="3">
    <source>
        <dbReference type="ARBA" id="ARBA00022630"/>
    </source>
</evidence>
<dbReference type="InterPro" id="IPR037069">
    <property type="entry name" value="AcylCoA_DH/ox_N_sf"/>
</dbReference>
<proteinExistence type="inferred from homology"/>
<dbReference type="Gene3D" id="1.20.140.10">
    <property type="entry name" value="Butyryl-CoA Dehydrogenase, subunit A, domain 3"/>
    <property type="match status" value="1"/>
</dbReference>
<dbReference type="Pfam" id="PF00441">
    <property type="entry name" value="Acyl-CoA_dh_1"/>
    <property type="match status" value="1"/>
</dbReference>
<evidence type="ECO:0000313" key="9">
    <source>
        <dbReference type="EMBL" id="QFZ85109.1"/>
    </source>
</evidence>
<evidence type="ECO:0000256" key="2">
    <source>
        <dbReference type="ARBA" id="ARBA00009347"/>
    </source>
</evidence>
<dbReference type="EMBL" id="CP045644">
    <property type="protein sequence ID" value="QFZ85109.1"/>
    <property type="molecule type" value="Genomic_DNA"/>
</dbReference>
<gene>
    <name evidence="9" type="ORF">GFK26_21290</name>
</gene>
<organism evidence="9 10">
    <name type="scientific">Variovorax paradoxus</name>
    <dbReference type="NCBI Taxonomy" id="34073"/>
    <lineage>
        <taxon>Bacteria</taxon>
        <taxon>Pseudomonadati</taxon>
        <taxon>Pseudomonadota</taxon>
        <taxon>Betaproteobacteria</taxon>
        <taxon>Burkholderiales</taxon>
        <taxon>Comamonadaceae</taxon>
        <taxon>Variovorax</taxon>
    </lineage>
</organism>
<reference evidence="9 10" key="1">
    <citation type="submission" date="2019-10" db="EMBL/GenBank/DDBJ databases">
        <title>Complete genome sequence of Variovorax paradoxus 5C-2.</title>
        <authorList>
            <person name="Gogoleva N.E."/>
            <person name="Balkin A.S."/>
        </authorList>
    </citation>
    <scope>NUCLEOTIDE SEQUENCE [LARGE SCALE GENOMIC DNA]</scope>
    <source>
        <strain evidence="9 10">5C-2</strain>
    </source>
</reference>
<dbReference type="CDD" id="cd00567">
    <property type="entry name" value="ACAD"/>
    <property type="match status" value="1"/>
</dbReference>
<keyword evidence="3" id="KW-0285">Flavoprotein</keyword>
<dbReference type="PANTHER" id="PTHR43884">
    <property type="entry name" value="ACYL-COA DEHYDROGENASE"/>
    <property type="match status" value="1"/>
</dbReference>
<comment type="similarity">
    <text evidence="2">Belongs to the acyl-CoA dehydrogenase family.</text>
</comment>
<evidence type="ECO:0000313" key="10">
    <source>
        <dbReference type="Proteomes" id="UP000326780"/>
    </source>
</evidence>
<evidence type="ECO:0000256" key="4">
    <source>
        <dbReference type="ARBA" id="ARBA00022827"/>
    </source>
</evidence>